<dbReference type="PANTHER" id="PTHR45947">
    <property type="entry name" value="SULFOQUINOVOSYL TRANSFERASE SQD2"/>
    <property type="match status" value="1"/>
</dbReference>
<dbReference type="PANTHER" id="PTHR45947:SF3">
    <property type="entry name" value="SULFOQUINOVOSYL TRANSFERASE SQD2"/>
    <property type="match status" value="1"/>
</dbReference>
<dbReference type="InterPro" id="IPR050194">
    <property type="entry name" value="Glycosyltransferase_grp1"/>
</dbReference>
<dbReference type="AlphaFoldDB" id="A0AA49IVA2"/>
<evidence type="ECO:0000259" key="1">
    <source>
        <dbReference type="Pfam" id="PF13439"/>
    </source>
</evidence>
<dbReference type="Pfam" id="PF13439">
    <property type="entry name" value="Glyco_transf_4"/>
    <property type="match status" value="1"/>
</dbReference>
<dbReference type="CDD" id="cd03814">
    <property type="entry name" value="GT4-like"/>
    <property type="match status" value="1"/>
</dbReference>
<dbReference type="SUPFAM" id="SSF53756">
    <property type="entry name" value="UDP-Glycosyltransferase/glycogen phosphorylase"/>
    <property type="match status" value="1"/>
</dbReference>
<feature type="domain" description="Glycosyltransferase subfamily 4-like N-terminal" evidence="1">
    <location>
        <begin position="18"/>
        <end position="185"/>
    </location>
</feature>
<dbReference type="EMBL" id="CP107246">
    <property type="protein sequence ID" value="WIM05637.1"/>
    <property type="molecule type" value="Genomic_DNA"/>
</dbReference>
<accession>A0AA49IVA2</accession>
<dbReference type="KEGG" id="npv:OHM77_13325"/>
<reference evidence="2" key="1">
    <citation type="journal article" date="2023" name="Nat. Microbiol.">
        <title>Enrichment and characterization of a nitric oxide-reducing microbial community in a continuous bioreactor.</title>
        <authorList>
            <person name="Garrido-Amador P."/>
            <person name="Stortenbeker N."/>
            <person name="Wessels H.J.C.T."/>
            <person name="Speth D.R."/>
            <person name="Garcia-Heredia I."/>
            <person name="Kartal B."/>
        </authorList>
    </citation>
    <scope>NUCLEOTIDE SEQUENCE</scope>
    <source>
        <strain evidence="2">MAG1</strain>
    </source>
</reference>
<name>A0AA49IVA2_9PROT</name>
<dbReference type="InterPro" id="IPR028098">
    <property type="entry name" value="Glyco_trans_4-like_N"/>
</dbReference>
<dbReference type="Proteomes" id="UP001234916">
    <property type="component" value="Chromosome"/>
</dbReference>
<dbReference type="GO" id="GO:0016757">
    <property type="term" value="F:glycosyltransferase activity"/>
    <property type="evidence" value="ECO:0007669"/>
    <property type="project" value="UniProtKB-ARBA"/>
</dbReference>
<protein>
    <submittedName>
        <fullName evidence="2">Glycosyltransferase family 1 protein</fullName>
    </submittedName>
</protein>
<organism evidence="2">
    <name type="scientific">Candidatus Nitricoxidivorans perseverans</name>
    <dbReference type="NCBI Taxonomy" id="2975601"/>
    <lineage>
        <taxon>Bacteria</taxon>
        <taxon>Pseudomonadati</taxon>
        <taxon>Pseudomonadota</taxon>
        <taxon>Betaproteobacteria</taxon>
        <taxon>Nitrosomonadales</taxon>
        <taxon>Sterolibacteriaceae</taxon>
        <taxon>Candidatus Nitricoxidivorans</taxon>
    </lineage>
</organism>
<proteinExistence type="predicted"/>
<evidence type="ECO:0000313" key="2">
    <source>
        <dbReference type="EMBL" id="WIM05637.1"/>
    </source>
</evidence>
<dbReference type="Gene3D" id="3.40.50.2000">
    <property type="entry name" value="Glycogen Phosphorylase B"/>
    <property type="match status" value="2"/>
</dbReference>
<sequence>MIVGMHVALVTETFPPEVNGVAMTLGRMADGLSRRGHRVQIVRPSQQPVVRFPEHPSRDELLVGGLPIPRYPGLRFGLPAGRALLAAWRATRPDIVHVATEGPLGWSALAAADRLGIPVSSGYHTNFQAYSRHYGIGWLYGAINRYLRHFHNRTRATLVPSRALAERLTRDGFSNLILLARGVDTGLFRPARRSDELRRIWNAGPDTLIAAYVGRIAPEKNLGLVVRGFEAIRQAHPDAKLLFVGDGPQKQALARRHPEHIHAGMRHGEDLAAHYASADIFLFPSLTETFGNVTLEAMASGLGVVAYDCAAAGELIEHGVSGLLAPLGDERRFIADAVRLAADPALLAWLRQHAVAGVARFDWESIHDALAGTFQNIVRGNTKRQ</sequence>
<gene>
    <name evidence="2" type="ORF">OHM77_13325</name>
</gene>
<dbReference type="Pfam" id="PF13692">
    <property type="entry name" value="Glyco_trans_1_4"/>
    <property type="match status" value="1"/>
</dbReference>